<reference evidence="1 2" key="1">
    <citation type="submission" date="2024-06" db="EMBL/GenBank/DDBJ databases">
        <authorList>
            <person name="Chen R.Y."/>
        </authorList>
    </citation>
    <scope>NUCLEOTIDE SEQUENCE [LARGE SCALE GENOMIC DNA]</scope>
    <source>
        <strain evidence="1 2">D2</strain>
    </source>
</reference>
<accession>A0ABV1RLN2</accession>
<protein>
    <recommendedName>
        <fullName evidence="3">CBM-cenC domain-containing protein</fullName>
    </recommendedName>
</protein>
<evidence type="ECO:0000313" key="1">
    <source>
        <dbReference type="EMBL" id="MER2493785.1"/>
    </source>
</evidence>
<organism evidence="1 2">
    <name type="scientific">Catenovulum sediminis</name>
    <dbReference type="NCBI Taxonomy" id="1740262"/>
    <lineage>
        <taxon>Bacteria</taxon>
        <taxon>Pseudomonadati</taxon>
        <taxon>Pseudomonadota</taxon>
        <taxon>Gammaproteobacteria</taxon>
        <taxon>Alteromonadales</taxon>
        <taxon>Alteromonadaceae</taxon>
        <taxon>Catenovulum</taxon>
    </lineage>
</organism>
<dbReference type="RefSeq" id="WP_143873476.1">
    <property type="nucleotide sequence ID" value="NZ_CP041661.1"/>
</dbReference>
<sequence>MNIKYKHLILPAAVAALFGCGGSNSNSDNMGSGTGDAPIFDASIFSADGEIGEFVEVFDPSTNSNVMQLQYIFNESDTFDGGSKTYDIDLLKGFSDPEGDALRVTNLQFVWDGPDCSDTIVAAVNYLEYCAPFLTEAGFEIGESITFQEREEVRRIQGFPRTNELLYGFDLKQTVLRVTPSEFIPVLFQDEVSVVNISFDVTDGTSSVEHRLLAKVVGENSEPRFIQLDAQGNPLIVSGEEQPVEPHNQRVSEKGANVSVNLLAGIYDADVQYNRTFTRQVGDLDSYYQYKNTNQYRVEKIGVNINLADGFTCSGVDCTGLPSFASTQRVEDPITGDLSEFNLVFNPSVFADSLAKGEEATITYTFNVTDGNANNTVERTATFVVLGANEFNEPEFTGPLEKTVLASDDIVTFDLFEGIIDLDGDDLSIDSVTIPAESDVFGISVNQETGEVRVDPYAFLYLDDGETETFTLSYIVSDGLLVSESRDFNLTVKASEANLLADGTFESGVLDNGWTSVTPEGITVSEFGAYSGDMGASVAIDNSVLRLNSNGISQGKIEENDRFFITWQSENAGTTAGVWANITATVKSPQSAGNTNLLPAYFSAMRGTLNQVLHTADFVADEDFTVDSNIELTFQTREGITYDDVRMITYDYVQARNLINGADNNFNDGTAPNWNVNVATASATVTEEANRFDVDGQTLYGLSVSTGADWAALQLQPEGIKQGTFKSGIRYVVEFDFQNTGGPDNLTLTLIDEDSGNTLKSPKNFISQQSTLWQSMKFHFVTDTDSEFFAGAIASDPSFDWSTAENVRLEIALPPNTAFNIDNVRMYPVPD</sequence>
<comment type="caution">
    <text evidence="1">The sequence shown here is derived from an EMBL/GenBank/DDBJ whole genome shotgun (WGS) entry which is preliminary data.</text>
</comment>
<evidence type="ECO:0008006" key="3">
    <source>
        <dbReference type="Google" id="ProtNLM"/>
    </source>
</evidence>
<name>A0ABV1RLN2_9ALTE</name>
<proteinExistence type="predicted"/>
<dbReference type="PROSITE" id="PS51257">
    <property type="entry name" value="PROKAR_LIPOPROTEIN"/>
    <property type="match status" value="1"/>
</dbReference>
<dbReference type="Proteomes" id="UP001467690">
    <property type="component" value="Unassembled WGS sequence"/>
</dbReference>
<dbReference type="EMBL" id="JBELOE010000266">
    <property type="protein sequence ID" value="MER2493785.1"/>
    <property type="molecule type" value="Genomic_DNA"/>
</dbReference>
<keyword evidence="2" id="KW-1185">Reference proteome</keyword>
<gene>
    <name evidence="1" type="ORF">ABS311_18065</name>
</gene>
<evidence type="ECO:0000313" key="2">
    <source>
        <dbReference type="Proteomes" id="UP001467690"/>
    </source>
</evidence>